<dbReference type="InterPro" id="IPR023137">
    <property type="entry name" value="BrxA_sf"/>
</dbReference>
<dbReference type="KEGG" id="sku:Sulku_1686"/>
<dbReference type="EMBL" id="CP002355">
    <property type="protein sequence ID" value="ADR34347.1"/>
    <property type="molecule type" value="Genomic_DNA"/>
</dbReference>
<dbReference type="Proteomes" id="UP000008721">
    <property type="component" value="Chromosome"/>
</dbReference>
<protein>
    <recommendedName>
        <fullName evidence="3">DUF1819 domain-containing protein</fullName>
    </recommendedName>
</protein>
<proteinExistence type="predicted"/>
<dbReference type="RefSeq" id="WP_013460544.1">
    <property type="nucleotide sequence ID" value="NC_014762.1"/>
</dbReference>
<dbReference type="HOGENOM" id="CLU_112445_0_0_7"/>
<dbReference type="InterPro" id="IPR014948">
    <property type="entry name" value="BrxA"/>
</dbReference>
<sequence>MDYQLSMTAATLRYHEAKIVAELFIETRNWSVVENRVLGDNLLQKSTSATAKREFGELKHRLSTLSDATLRAFGTDDLNELKYLAFLSCVKYYRLLNDFMIEVVRNKIQTFDYQILESDWVNFIESKKAHVPKIGQSSETTLKKIRQVIFKMLSDAGIIDDIKHRIIQPPLLSREFQSIVCRESPQLLAAFLLSDTDITKACEEV</sequence>
<evidence type="ECO:0000313" key="2">
    <source>
        <dbReference type="Proteomes" id="UP000008721"/>
    </source>
</evidence>
<organism evidence="1 2">
    <name type="scientific">Sulfuricurvum kujiense (strain ATCC BAA-921 / DSM 16994 / JCM 11577 / YK-1)</name>
    <dbReference type="NCBI Taxonomy" id="709032"/>
    <lineage>
        <taxon>Bacteria</taxon>
        <taxon>Pseudomonadati</taxon>
        <taxon>Campylobacterota</taxon>
        <taxon>Epsilonproteobacteria</taxon>
        <taxon>Campylobacterales</taxon>
        <taxon>Sulfurimonadaceae</taxon>
        <taxon>Sulfuricurvum</taxon>
    </lineage>
</organism>
<dbReference type="Pfam" id="PF08849">
    <property type="entry name" value="BrxA"/>
    <property type="match status" value="1"/>
</dbReference>
<evidence type="ECO:0008006" key="3">
    <source>
        <dbReference type="Google" id="ProtNLM"/>
    </source>
</evidence>
<dbReference type="eggNOG" id="ENOG502ZBV7">
    <property type="taxonomic scope" value="Bacteria"/>
</dbReference>
<keyword evidence="2" id="KW-1185">Reference proteome</keyword>
<reference evidence="1 2" key="1">
    <citation type="journal article" date="2012" name="Stand. Genomic Sci.">
        <title>Complete genome sequence of the sulfur compounds oxidizing chemolithoautotroph Sulfuricurvum kujiense type strain (YK-1(T)).</title>
        <authorList>
            <person name="Han C."/>
            <person name="Kotsyurbenko O."/>
            <person name="Chertkov O."/>
            <person name="Held B."/>
            <person name="Lapidus A."/>
            <person name="Nolan M."/>
            <person name="Lucas S."/>
            <person name="Hammon N."/>
            <person name="Deshpande S."/>
            <person name="Cheng J.F."/>
            <person name="Tapia R."/>
            <person name="Goodwin L.A."/>
            <person name="Pitluck S."/>
            <person name="Liolios K."/>
            <person name="Pagani I."/>
            <person name="Ivanova N."/>
            <person name="Mavromatis K."/>
            <person name="Mikhailova N."/>
            <person name="Pati A."/>
            <person name="Chen A."/>
            <person name="Palaniappan K."/>
            <person name="Land M."/>
            <person name="Hauser L."/>
            <person name="Chang Y.J."/>
            <person name="Jeffries C.D."/>
            <person name="Brambilla E.M."/>
            <person name="Rohde M."/>
            <person name="Spring S."/>
            <person name="Sikorski J."/>
            <person name="Goker M."/>
            <person name="Woyke T."/>
            <person name="Bristow J."/>
            <person name="Eisen J.A."/>
            <person name="Markowitz V."/>
            <person name="Hugenholtz P."/>
            <person name="Kyrpides N.C."/>
            <person name="Klenk H.P."/>
            <person name="Detter J.C."/>
        </authorList>
    </citation>
    <scope>NUCLEOTIDE SEQUENCE [LARGE SCALE GENOMIC DNA]</scope>
    <source>
        <strain evidence="2">ATCC BAA-921 / DSM 16994 / JCM 11577 / YK-1</strain>
    </source>
</reference>
<dbReference type="AlphaFoldDB" id="E4U0N0"/>
<dbReference type="STRING" id="709032.Sulku_1686"/>
<evidence type="ECO:0000313" key="1">
    <source>
        <dbReference type="EMBL" id="ADR34347.1"/>
    </source>
</evidence>
<dbReference type="OrthoDB" id="981635at2"/>
<dbReference type="Gene3D" id="1.10.3540.10">
    <property type="entry name" value="uncharacterized protein from magnetospirillum magneticum domain"/>
    <property type="match status" value="1"/>
</dbReference>
<gene>
    <name evidence="1" type="ordered locus">Sulku_1686</name>
</gene>
<accession>E4U0N0</accession>
<name>E4U0N0_SULKY</name>